<evidence type="ECO:0000313" key="2">
    <source>
        <dbReference type="EMBL" id="PIK35272.1"/>
    </source>
</evidence>
<protein>
    <submittedName>
        <fullName evidence="2">Uncharacterized protein</fullName>
    </submittedName>
</protein>
<proteinExistence type="predicted"/>
<sequence length="265" mass="30072">MPEIQDGGRSDLMNYIREADQDLTVDSPATASILRSVEEQLLMGRVDNPVLLQESFARILVKEGSFGYWRDLPEAKFERLTQELQRDKLLVANQHNKRLVFISEVSPAGFRQSKTIPPVGEEVNTNALIDSALKSLENTNMATVDSLGYNSYLQRSESYTHESYDNPSYCHEIDFNFDSIFWLRIVHKDVLWKNMDLEGRWVGFTHKESFQRETGAPGSPQGSILMSTNPIMMITQPEHRNPPPMGGSLEDYAPPPEDGYNPSTE</sequence>
<comment type="caution">
    <text evidence="2">The sequence shown here is derived from an EMBL/GenBank/DDBJ whole genome shotgun (WGS) entry which is preliminary data.</text>
</comment>
<keyword evidence="3" id="KW-1185">Reference proteome</keyword>
<name>A0A2G8JHP3_STIJA</name>
<feature type="region of interest" description="Disordered" evidence="1">
    <location>
        <begin position="234"/>
        <end position="265"/>
    </location>
</feature>
<evidence type="ECO:0000313" key="3">
    <source>
        <dbReference type="Proteomes" id="UP000230750"/>
    </source>
</evidence>
<accession>A0A2G8JHP3</accession>
<dbReference type="Proteomes" id="UP000230750">
    <property type="component" value="Unassembled WGS sequence"/>
</dbReference>
<organism evidence="2 3">
    <name type="scientific">Stichopus japonicus</name>
    <name type="common">Sea cucumber</name>
    <dbReference type="NCBI Taxonomy" id="307972"/>
    <lineage>
        <taxon>Eukaryota</taxon>
        <taxon>Metazoa</taxon>
        <taxon>Echinodermata</taxon>
        <taxon>Eleutherozoa</taxon>
        <taxon>Echinozoa</taxon>
        <taxon>Holothuroidea</taxon>
        <taxon>Aspidochirotacea</taxon>
        <taxon>Aspidochirotida</taxon>
        <taxon>Stichopodidae</taxon>
        <taxon>Apostichopus</taxon>
    </lineage>
</organism>
<dbReference type="EMBL" id="MRZV01001941">
    <property type="protein sequence ID" value="PIK35272.1"/>
    <property type="molecule type" value="Genomic_DNA"/>
</dbReference>
<dbReference type="AlphaFoldDB" id="A0A2G8JHP3"/>
<reference evidence="2 3" key="1">
    <citation type="journal article" date="2017" name="PLoS Biol.">
        <title>The sea cucumber genome provides insights into morphological evolution and visceral regeneration.</title>
        <authorList>
            <person name="Zhang X."/>
            <person name="Sun L."/>
            <person name="Yuan J."/>
            <person name="Sun Y."/>
            <person name="Gao Y."/>
            <person name="Zhang L."/>
            <person name="Li S."/>
            <person name="Dai H."/>
            <person name="Hamel J.F."/>
            <person name="Liu C."/>
            <person name="Yu Y."/>
            <person name="Liu S."/>
            <person name="Lin W."/>
            <person name="Guo K."/>
            <person name="Jin S."/>
            <person name="Xu P."/>
            <person name="Storey K.B."/>
            <person name="Huan P."/>
            <person name="Zhang T."/>
            <person name="Zhou Y."/>
            <person name="Zhang J."/>
            <person name="Lin C."/>
            <person name="Li X."/>
            <person name="Xing L."/>
            <person name="Huo D."/>
            <person name="Sun M."/>
            <person name="Wang L."/>
            <person name="Mercier A."/>
            <person name="Li F."/>
            <person name="Yang H."/>
            <person name="Xiang J."/>
        </authorList>
    </citation>
    <scope>NUCLEOTIDE SEQUENCE [LARGE SCALE GENOMIC DNA]</scope>
    <source>
        <strain evidence="2">Shaxun</strain>
        <tissue evidence="2">Muscle</tissue>
    </source>
</reference>
<evidence type="ECO:0000256" key="1">
    <source>
        <dbReference type="SAM" id="MobiDB-lite"/>
    </source>
</evidence>
<gene>
    <name evidence="2" type="ORF">BSL78_27909</name>
</gene>